<keyword evidence="1" id="KW-0175">Coiled coil</keyword>
<organism evidence="4 5">
    <name type="scientific">Spartinivicinus marinus</name>
    <dbReference type="NCBI Taxonomy" id="2994442"/>
    <lineage>
        <taxon>Bacteria</taxon>
        <taxon>Pseudomonadati</taxon>
        <taxon>Pseudomonadota</taxon>
        <taxon>Gammaproteobacteria</taxon>
        <taxon>Oceanospirillales</taxon>
        <taxon>Zooshikellaceae</taxon>
        <taxon>Spartinivicinus</taxon>
    </lineage>
</organism>
<dbReference type="InterPro" id="IPR003540">
    <property type="entry name" value="ADP-ribosyltransferase"/>
</dbReference>
<evidence type="ECO:0000313" key="5">
    <source>
        <dbReference type="Proteomes" id="UP000569732"/>
    </source>
</evidence>
<name>A0A853IFZ1_9GAMM</name>
<dbReference type="GO" id="GO:0005576">
    <property type="term" value="C:extracellular region"/>
    <property type="evidence" value="ECO:0007669"/>
    <property type="project" value="InterPro"/>
</dbReference>
<keyword evidence="5" id="KW-1185">Reference proteome</keyword>
<accession>A0A853IFZ1</accession>
<dbReference type="Pfam" id="PF03496">
    <property type="entry name" value="ADPrib_exo_Tox"/>
    <property type="match status" value="1"/>
</dbReference>
<evidence type="ECO:0000256" key="2">
    <source>
        <dbReference type="SAM" id="MobiDB-lite"/>
    </source>
</evidence>
<feature type="compositionally biased region" description="Basic and acidic residues" evidence="2">
    <location>
        <begin position="1462"/>
        <end position="1474"/>
    </location>
</feature>
<dbReference type="Gene3D" id="3.90.176.10">
    <property type="entry name" value="Toxin ADP-ribosyltransferase, Chain A, domain 1"/>
    <property type="match status" value="1"/>
</dbReference>
<feature type="coiled-coil region" evidence="1">
    <location>
        <begin position="940"/>
        <end position="974"/>
    </location>
</feature>
<evidence type="ECO:0000259" key="3">
    <source>
        <dbReference type="Pfam" id="PF03496"/>
    </source>
</evidence>
<reference evidence="4 5" key="1">
    <citation type="submission" date="2020-07" db="EMBL/GenBank/DDBJ databases">
        <title>Endozoicomonas sp. nov., isolated from sediment.</title>
        <authorList>
            <person name="Gu T."/>
        </authorList>
    </citation>
    <scope>NUCLEOTIDE SEQUENCE [LARGE SCALE GENOMIC DNA]</scope>
    <source>
        <strain evidence="4 5">SM1973</strain>
    </source>
</reference>
<protein>
    <recommendedName>
        <fullName evidence="3">ADP ribosyltransferase domain-containing protein</fullName>
    </recommendedName>
</protein>
<dbReference type="Proteomes" id="UP000569732">
    <property type="component" value="Unassembled WGS sequence"/>
</dbReference>
<gene>
    <name evidence="4" type="ORF">H0A36_23265</name>
</gene>
<feature type="compositionally biased region" description="Basic and acidic residues" evidence="2">
    <location>
        <begin position="1376"/>
        <end position="1393"/>
    </location>
</feature>
<evidence type="ECO:0000313" key="4">
    <source>
        <dbReference type="EMBL" id="NYZ68944.1"/>
    </source>
</evidence>
<proteinExistence type="predicted"/>
<dbReference type="RefSeq" id="WP_180570945.1">
    <property type="nucleotide sequence ID" value="NZ_JACCKB010000055.1"/>
</dbReference>
<feature type="domain" description="ADP ribosyltransferase" evidence="3">
    <location>
        <begin position="785"/>
        <end position="857"/>
    </location>
</feature>
<sequence>MFNSAITHGQPNPTITSITQPQITTAPGAGNLTQVSTAAVPLVSHQQPLNQQSAITPPLQQVEQEFNKAVLRVAQYEGNIENNIRDNVERLFPEASPSHKEKMVAESVEKVAEANQAFEFNHLGNDLLEHPAVEYMSKSFLRRVLENLSTAQEKGLKVNVAKTSLDAGIGFLEGWSENDTEWAKQMNAVLSEGKANSRVLTTLAYHHMRTFRDPNLLKGLGDSVNQTLLQQKEANERLDIFQNHEAGDQPKMAKPITTQPHGWAWLKYADWKASALVDQKTDQDFIGERFGTDPHKGTGFGFKGMQETMKPAPYQSEAASLKERDSHESGYGGFVINDKAMKTVGNDQPEVSVNWRQQNMDKKLPMFAGPSSTTSYMYEVARLLKLPPEEAQPFRLMLLGWMIQPRDHSFTEIMGAFDAYAMEHQDKGQAVVDTDAKMAWKARENGDWLKAYEDLLTEDIDLPAQPAKTITLNGQEIHLPAQEAVKVSRPEFNQALTGKTDNSAYPGHYASDGYLKTLNVAIKNAQEPKDTVGLADEKIKYAPLNMDNLKLFNYVEHKVLPRPEKAASGEPFLNTEKDKVVTAWLNDLAPEDRENLLQTSASILAESTQASSISNVFHYNERNAIWETFLTVPQTNQITDQFQFESLGSSKDAFNYLLDVAQDKTTPEARQQAILDALGDNTHNQDTLMKGMLMGVSRFYTENGANVINPGYGDFAPPKDAEENQARLKALLKRNQYNTSAEREAARAEYNKVVDVLTTAVESPMFEQYSGKAWHGAQVDVANAAIEKGTGFKFPGFMSTTHDANVAHGYLQKGAIFQINNAKSLGAHIEGISGAPGEKEVLMSNDTSFNVERTYTIHMEKGEIPPEFNTSHVKRQIYIRKHGEPINIRVTTPDGKVSTEGEKELSDLIALLKKDRKDLDTLTVVVLTPEKAKSNNQQERENLLKNSIAARNQLSEYKAQRNKLKENFQTIDKLTELADKLKGSNLESASTAAKALISEEFTADMAHMLYNRHSSKESQQLKLIANHDYINLLTAAIKDGKIDAKHALDVLTENDKKFSTNQPGYLFQIAEFAKNDPKWANSVADLITNINDNLKAAGNKESDITVRMALLAQNSYRENSTGWQKLRNKFSNVFQGGQGDRDFYSKIFGNGKEKNLTPGAMVIASKLQAKELLPTAKEVKNTISPHRLSDFDRATDNADNFIKKNHHLITNAEYRAAKSSNILTSNIKRSNIDKIIVNELNKIDRNERSTKVDNQISKFERELSNQIRDIWDKTIKERKRKLSSSEAEFLNTNMPQSLIDEYISKAKSHPDFANLMKSQALHNHEGIQPEEIKIKPGAFDKLETEIAKLAKDSITSRVESLSDKVIKQAKSDYTDFKHKQEQQRQQQLEEQKRVQRARAASQTTSSRSSRPTSQPTSSFGGSSASKYSSPSTPKSSTTTSSVTNTSSSTSTPAPKPSNGPKDMLHPMRAELMKK</sequence>
<dbReference type="SUPFAM" id="SSF56399">
    <property type="entry name" value="ADP-ribosylation"/>
    <property type="match status" value="1"/>
</dbReference>
<comment type="caution">
    <text evidence="4">The sequence shown here is derived from an EMBL/GenBank/DDBJ whole genome shotgun (WGS) entry which is preliminary data.</text>
</comment>
<dbReference type="EMBL" id="JACCKB010000055">
    <property type="protein sequence ID" value="NYZ68944.1"/>
    <property type="molecule type" value="Genomic_DNA"/>
</dbReference>
<dbReference type="PROSITE" id="PS51996">
    <property type="entry name" value="TR_MART"/>
    <property type="match status" value="1"/>
</dbReference>
<feature type="compositionally biased region" description="Low complexity" evidence="2">
    <location>
        <begin position="1397"/>
        <end position="1452"/>
    </location>
</feature>
<evidence type="ECO:0000256" key="1">
    <source>
        <dbReference type="SAM" id="Coils"/>
    </source>
</evidence>
<feature type="region of interest" description="Disordered" evidence="2">
    <location>
        <begin position="1376"/>
        <end position="1474"/>
    </location>
</feature>